<organism evidence="1">
    <name type="scientific">marine sediment metagenome</name>
    <dbReference type="NCBI Taxonomy" id="412755"/>
    <lineage>
        <taxon>unclassified sequences</taxon>
        <taxon>metagenomes</taxon>
        <taxon>ecological metagenomes</taxon>
    </lineage>
</organism>
<accession>A0A0F9QK19</accession>
<gene>
    <name evidence="1" type="ORF">LCGC14_0693020</name>
</gene>
<evidence type="ECO:0008006" key="2">
    <source>
        <dbReference type="Google" id="ProtNLM"/>
    </source>
</evidence>
<reference evidence="1" key="1">
    <citation type="journal article" date="2015" name="Nature">
        <title>Complex archaea that bridge the gap between prokaryotes and eukaryotes.</title>
        <authorList>
            <person name="Spang A."/>
            <person name="Saw J.H."/>
            <person name="Jorgensen S.L."/>
            <person name="Zaremba-Niedzwiedzka K."/>
            <person name="Martijn J."/>
            <person name="Lind A.E."/>
            <person name="van Eijk R."/>
            <person name="Schleper C."/>
            <person name="Guy L."/>
            <person name="Ettema T.J."/>
        </authorList>
    </citation>
    <scope>NUCLEOTIDE SEQUENCE</scope>
</reference>
<name>A0A0F9QK19_9ZZZZ</name>
<dbReference type="AlphaFoldDB" id="A0A0F9QK19"/>
<protein>
    <recommendedName>
        <fullName evidence="2">LamG-like jellyroll fold domain-containing protein</fullName>
    </recommendedName>
</protein>
<dbReference type="Gene3D" id="2.60.120.200">
    <property type="match status" value="2"/>
</dbReference>
<evidence type="ECO:0000313" key="1">
    <source>
        <dbReference type="EMBL" id="KKN44455.1"/>
    </source>
</evidence>
<dbReference type="InterPro" id="IPR013320">
    <property type="entry name" value="ConA-like_dom_sf"/>
</dbReference>
<dbReference type="SUPFAM" id="SSF49899">
    <property type="entry name" value="Concanavalin A-like lectins/glucanases"/>
    <property type="match status" value="2"/>
</dbReference>
<dbReference type="EMBL" id="LAZR01001451">
    <property type="protein sequence ID" value="KKN44455.1"/>
    <property type="molecule type" value="Genomic_DNA"/>
</dbReference>
<dbReference type="Pfam" id="PF13385">
    <property type="entry name" value="Laminin_G_3"/>
    <property type="match status" value="1"/>
</dbReference>
<proteinExistence type="predicted"/>
<comment type="caution">
    <text evidence="1">The sequence shown here is derived from an EMBL/GenBank/DDBJ whole genome shotgun (WGS) entry which is preliminary data.</text>
</comment>
<sequence length="440" mass="46532">MSKTLSLFGAPWRELWLPRDINGSGLPSAVPNGHPLTLTGARKGTTVNGVHFTGANNSNINCGAIHNGATKLWISFRFKLDQDHTTGDGDKWVWSKRSDATNKIYLRLTNADGKLRFYMETATVERFDISSAESSWTAGVWYHVLASISSANAVRLLIDNGTPVTDGDVNAYPAAGDFVIGDNDDPGSGAGFIGTIADFVVGTDDLSSNEETDLYKGSIPGDAVEFWPLDEGRGTVATDRGSGGNDGTLDTAASWSFGATKQPVLSVDGINDRGQSSTGVDISGPVTVVWVGKMKSTYGALNDNHHRWLLLRIGNADELILDYSQSSDEVRFYTIGDSSSAVVVSALRPAIDDYWILIGTLTLAGAAELLRNGVSIGTASGAGEVSAAAATAYLGSSQTPNNFDMSKCLLAGLIDGALSGQEALNLSRRLNEELNLGITI</sequence>